<protein>
    <submittedName>
        <fullName evidence="2">WGR domain protein</fullName>
    </submittedName>
</protein>
<evidence type="ECO:0000313" key="2">
    <source>
        <dbReference type="EMBL" id="SMC14376.1"/>
    </source>
</evidence>
<reference evidence="2 3" key="1">
    <citation type="submission" date="2017-03" db="EMBL/GenBank/DDBJ databases">
        <authorList>
            <person name="Afonso C.L."/>
            <person name="Miller P.J."/>
            <person name="Scott M.A."/>
            <person name="Spackman E."/>
            <person name="Goraichik I."/>
            <person name="Dimitrov K.M."/>
            <person name="Suarez D.L."/>
            <person name="Swayne D.E."/>
        </authorList>
    </citation>
    <scope>NUCLEOTIDE SEQUENCE [LARGE SCALE GENOMIC DNA]</scope>
    <source>
        <strain evidence="2 3">CECT 7745</strain>
    </source>
</reference>
<dbReference type="Proteomes" id="UP000193224">
    <property type="component" value="Unassembled WGS sequence"/>
</dbReference>
<dbReference type="Gene3D" id="2.20.140.10">
    <property type="entry name" value="WGR domain"/>
    <property type="match status" value="1"/>
</dbReference>
<dbReference type="InterPro" id="IPR008893">
    <property type="entry name" value="WGR_domain"/>
</dbReference>
<dbReference type="SMART" id="SM00773">
    <property type="entry name" value="WGR"/>
    <property type="match status" value="1"/>
</dbReference>
<sequence>MSLDRLFVPDDNLAMKPTEANPVHLIHMNPELNMARFYGIDIQPTLFGEMSVLRSWGRIGTKGRGMMVTYEDSAQAAEALLKLDKQKRRRGYVAVTD</sequence>
<dbReference type="PROSITE" id="PS51977">
    <property type="entry name" value="WGR"/>
    <property type="match status" value="1"/>
</dbReference>
<dbReference type="InterPro" id="IPR036930">
    <property type="entry name" value="WGR_dom_sf"/>
</dbReference>
<gene>
    <name evidence="2" type="ORF">ROA7745_04243</name>
</gene>
<dbReference type="AlphaFoldDB" id="A0A1X7BXE7"/>
<dbReference type="EMBL" id="FWXB01000025">
    <property type="protein sequence ID" value="SMC14376.1"/>
    <property type="molecule type" value="Genomic_DNA"/>
</dbReference>
<dbReference type="InterPro" id="IPR049809">
    <property type="entry name" value="YehF/YfeS-like_WGR"/>
</dbReference>
<dbReference type="CDD" id="cd07996">
    <property type="entry name" value="WGR_MMR_like"/>
    <property type="match status" value="1"/>
</dbReference>
<feature type="domain" description="WGR" evidence="1">
    <location>
        <begin position="5"/>
        <end position="97"/>
    </location>
</feature>
<dbReference type="SUPFAM" id="SSF142921">
    <property type="entry name" value="WGR domain-like"/>
    <property type="match status" value="1"/>
</dbReference>
<keyword evidence="3" id="KW-1185">Reference proteome</keyword>
<dbReference type="RefSeq" id="WP_244900085.1">
    <property type="nucleotide sequence ID" value="NZ_FWXB01000025.1"/>
</dbReference>
<organism evidence="2 3">
    <name type="scientific">Roseovarius aestuarii</name>
    <dbReference type="NCBI Taxonomy" id="475083"/>
    <lineage>
        <taxon>Bacteria</taxon>
        <taxon>Pseudomonadati</taxon>
        <taxon>Pseudomonadota</taxon>
        <taxon>Alphaproteobacteria</taxon>
        <taxon>Rhodobacterales</taxon>
        <taxon>Roseobacteraceae</taxon>
        <taxon>Roseovarius</taxon>
    </lineage>
</organism>
<evidence type="ECO:0000259" key="1">
    <source>
        <dbReference type="PROSITE" id="PS51977"/>
    </source>
</evidence>
<evidence type="ECO:0000313" key="3">
    <source>
        <dbReference type="Proteomes" id="UP000193224"/>
    </source>
</evidence>
<accession>A0A1X7BXE7</accession>
<proteinExistence type="predicted"/>
<dbReference type="Pfam" id="PF05406">
    <property type="entry name" value="WGR"/>
    <property type="match status" value="1"/>
</dbReference>
<name>A0A1X7BXE7_9RHOB</name>